<dbReference type="AlphaFoldDB" id="A0A2H0BUB6"/>
<evidence type="ECO:0000256" key="7">
    <source>
        <dbReference type="ARBA" id="ARBA00038093"/>
    </source>
</evidence>
<evidence type="ECO:0000256" key="5">
    <source>
        <dbReference type="ARBA" id="ARBA00022801"/>
    </source>
</evidence>
<keyword evidence="3" id="KW-0540">Nuclease</keyword>
<sequence length="134" mass="15157">MKSIVLDTDIFIDHLKKSNSNFKLLLRASTEKNYKLYIPTVVLVELFVGYEFLESFVLKKAEDLLKPFERIVLTEDIAKLAGEIGRNNRIGFLGTVDLVIGATALSLNAEVATRNVKHFKQIPGLKLFNFKQIS</sequence>
<comment type="caution">
    <text evidence="9">The sequence shown here is derived from an EMBL/GenBank/DDBJ whole genome shotgun (WGS) entry which is preliminary data.</text>
</comment>
<dbReference type="SUPFAM" id="SSF88723">
    <property type="entry name" value="PIN domain-like"/>
    <property type="match status" value="1"/>
</dbReference>
<dbReference type="EMBL" id="PCTA01000033">
    <property type="protein sequence ID" value="PIP61204.1"/>
    <property type="molecule type" value="Genomic_DNA"/>
</dbReference>
<dbReference type="InterPro" id="IPR050556">
    <property type="entry name" value="Type_II_TA_system_RNase"/>
</dbReference>
<name>A0A2H0BUB6_9BACT</name>
<keyword evidence="5" id="KW-0378">Hydrolase</keyword>
<dbReference type="PANTHER" id="PTHR33653">
    <property type="entry name" value="RIBONUCLEASE VAPC2"/>
    <property type="match status" value="1"/>
</dbReference>
<dbReference type="InterPro" id="IPR029060">
    <property type="entry name" value="PIN-like_dom_sf"/>
</dbReference>
<evidence type="ECO:0000259" key="8">
    <source>
        <dbReference type="SMART" id="SM00670"/>
    </source>
</evidence>
<keyword evidence="6" id="KW-0460">Magnesium</keyword>
<accession>A0A2H0BUB6</accession>
<evidence type="ECO:0000256" key="2">
    <source>
        <dbReference type="ARBA" id="ARBA00022649"/>
    </source>
</evidence>
<dbReference type="PANTHER" id="PTHR33653:SF1">
    <property type="entry name" value="RIBONUCLEASE VAPC2"/>
    <property type="match status" value="1"/>
</dbReference>
<evidence type="ECO:0000256" key="6">
    <source>
        <dbReference type="ARBA" id="ARBA00022842"/>
    </source>
</evidence>
<comment type="cofactor">
    <cofactor evidence="1">
        <name>Mg(2+)</name>
        <dbReference type="ChEBI" id="CHEBI:18420"/>
    </cofactor>
</comment>
<evidence type="ECO:0000256" key="1">
    <source>
        <dbReference type="ARBA" id="ARBA00001946"/>
    </source>
</evidence>
<dbReference type="SMART" id="SM00670">
    <property type="entry name" value="PINc"/>
    <property type="match status" value="1"/>
</dbReference>
<organism evidence="9 10">
    <name type="scientific">Candidatus Roizmanbacteria bacterium CG22_combo_CG10-13_8_21_14_all_38_20</name>
    <dbReference type="NCBI Taxonomy" id="1974862"/>
    <lineage>
        <taxon>Bacteria</taxon>
        <taxon>Candidatus Roizmaniibacteriota</taxon>
    </lineage>
</organism>
<dbReference type="GO" id="GO:0046872">
    <property type="term" value="F:metal ion binding"/>
    <property type="evidence" value="ECO:0007669"/>
    <property type="project" value="UniProtKB-KW"/>
</dbReference>
<dbReference type="Gene3D" id="3.40.50.1010">
    <property type="entry name" value="5'-nuclease"/>
    <property type="match status" value="1"/>
</dbReference>
<evidence type="ECO:0000313" key="9">
    <source>
        <dbReference type="EMBL" id="PIP61204.1"/>
    </source>
</evidence>
<protein>
    <recommendedName>
        <fullName evidence="8">PIN domain-containing protein</fullName>
    </recommendedName>
</protein>
<evidence type="ECO:0000256" key="3">
    <source>
        <dbReference type="ARBA" id="ARBA00022722"/>
    </source>
</evidence>
<gene>
    <name evidence="9" type="ORF">COW99_05450</name>
</gene>
<feature type="domain" description="PIN" evidence="8">
    <location>
        <begin position="2"/>
        <end position="120"/>
    </location>
</feature>
<dbReference type="InterPro" id="IPR002716">
    <property type="entry name" value="PIN_dom"/>
</dbReference>
<keyword evidence="4" id="KW-0479">Metal-binding</keyword>
<evidence type="ECO:0000313" key="10">
    <source>
        <dbReference type="Proteomes" id="UP000231246"/>
    </source>
</evidence>
<dbReference type="GO" id="GO:0004518">
    <property type="term" value="F:nuclease activity"/>
    <property type="evidence" value="ECO:0007669"/>
    <property type="project" value="UniProtKB-KW"/>
</dbReference>
<dbReference type="GO" id="GO:0016787">
    <property type="term" value="F:hydrolase activity"/>
    <property type="evidence" value="ECO:0007669"/>
    <property type="project" value="UniProtKB-KW"/>
</dbReference>
<reference evidence="9 10" key="1">
    <citation type="submission" date="2017-09" db="EMBL/GenBank/DDBJ databases">
        <title>Depth-based differentiation of microbial function through sediment-hosted aquifers and enrichment of novel symbionts in the deep terrestrial subsurface.</title>
        <authorList>
            <person name="Probst A.J."/>
            <person name="Ladd B."/>
            <person name="Jarett J.K."/>
            <person name="Geller-Mcgrath D.E."/>
            <person name="Sieber C.M."/>
            <person name="Emerson J.B."/>
            <person name="Anantharaman K."/>
            <person name="Thomas B.C."/>
            <person name="Malmstrom R."/>
            <person name="Stieglmeier M."/>
            <person name="Klingl A."/>
            <person name="Woyke T."/>
            <person name="Ryan C.M."/>
            <person name="Banfield J.F."/>
        </authorList>
    </citation>
    <scope>NUCLEOTIDE SEQUENCE [LARGE SCALE GENOMIC DNA]</scope>
    <source>
        <strain evidence="9">CG22_combo_CG10-13_8_21_14_all_38_20</strain>
    </source>
</reference>
<dbReference type="Proteomes" id="UP000231246">
    <property type="component" value="Unassembled WGS sequence"/>
</dbReference>
<evidence type="ECO:0000256" key="4">
    <source>
        <dbReference type="ARBA" id="ARBA00022723"/>
    </source>
</evidence>
<proteinExistence type="inferred from homology"/>
<comment type="similarity">
    <text evidence="7">Belongs to the PINc/VapC protein family.</text>
</comment>
<keyword evidence="2" id="KW-1277">Toxin-antitoxin system</keyword>
<dbReference type="Pfam" id="PF01850">
    <property type="entry name" value="PIN"/>
    <property type="match status" value="1"/>
</dbReference>